<gene>
    <name evidence="2" type="ORF">PILCRDRAFT_5480</name>
</gene>
<reference evidence="2 3" key="1">
    <citation type="submission" date="2014-04" db="EMBL/GenBank/DDBJ databases">
        <authorList>
            <consortium name="DOE Joint Genome Institute"/>
            <person name="Kuo A."/>
            <person name="Tarkka M."/>
            <person name="Buscot F."/>
            <person name="Kohler A."/>
            <person name="Nagy L.G."/>
            <person name="Floudas D."/>
            <person name="Copeland A."/>
            <person name="Barry K.W."/>
            <person name="Cichocki N."/>
            <person name="Veneault-Fourrey C."/>
            <person name="LaButti K."/>
            <person name="Lindquist E.A."/>
            <person name="Lipzen A."/>
            <person name="Lundell T."/>
            <person name="Morin E."/>
            <person name="Murat C."/>
            <person name="Sun H."/>
            <person name="Tunlid A."/>
            <person name="Henrissat B."/>
            <person name="Grigoriev I.V."/>
            <person name="Hibbett D.S."/>
            <person name="Martin F."/>
            <person name="Nordberg H.P."/>
            <person name="Cantor M.N."/>
            <person name="Hua S.X."/>
        </authorList>
    </citation>
    <scope>NUCLEOTIDE SEQUENCE [LARGE SCALE GENOMIC DNA]</scope>
    <source>
        <strain evidence="2 3">F 1598</strain>
    </source>
</reference>
<evidence type="ECO:0000256" key="1">
    <source>
        <dbReference type="SAM" id="MobiDB-lite"/>
    </source>
</evidence>
<evidence type="ECO:0000313" key="3">
    <source>
        <dbReference type="Proteomes" id="UP000054166"/>
    </source>
</evidence>
<feature type="region of interest" description="Disordered" evidence="1">
    <location>
        <begin position="34"/>
        <end position="114"/>
    </location>
</feature>
<reference evidence="3" key="2">
    <citation type="submission" date="2015-01" db="EMBL/GenBank/DDBJ databases">
        <title>Evolutionary Origins and Diversification of the Mycorrhizal Mutualists.</title>
        <authorList>
            <consortium name="DOE Joint Genome Institute"/>
            <consortium name="Mycorrhizal Genomics Consortium"/>
            <person name="Kohler A."/>
            <person name="Kuo A."/>
            <person name="Nagy L.G."/>
            <person name="Floudas D."/>
            <person name="Copeland A."/>
            <person name="Barry K.W."/>
            <person name="Cichocki N."/>
            <person name="Veneault-Fourrey C."/>
            <person name="LaButti K."/>
            <person name="Lindquist E.A."/>
            <person name="Lipzen A."/>
            <person name="Lundell T."/>
            <person name="Morin E."/>
            <person name="Murat C."/>
            <person name="Riley R."/>
            <person name="Ohm R."/>
            <person name="Sun H."/>
            <person name="Tunlid A."/>
            <person name="Henrissat B."/>
            <person name="Grigoriev I.V."/>
            <person name="Hibbett D.S."/>
            <person name="Martin F."/>
        </authorList>
    </citation>
    <scope>NUCLEOTIDE SEQUENCE [LARGE SCALE GENOMIC DNA]</scope>
    <source>
        <strain evidence="3">F 1598</strain>
    </source>
</reference>
<sequence>MILGLLDELHGDQSSVVRGFLAVLQDHPVVVHERASVPPLHRSTESESAEPTGSSKVFEDTEHATRKRTRGGGNSGINCCRNGVKRVSLATRSTRHSKRLRRENTPRAEPFDGLTDNEDVLMRSVPADADNIQSDDEEDKCEMNGRVTRGRGKGRIVSAGDPEGKGAVKDAVVTNGLQKKQTDGKAKSKRARKRAGKCANEGGSRWSMSLVDLVLLFIQPGETACDRLEGDCHPLSLGGVIASCAEAQSRLALADFHHMISLIRLAFHFDRELAAIEDSARKPTVVSVARRFEVDERCLWHWYNQGTFYVLIIITALGLKSELLKRDINVDVLVDSVSFVLRNPEDSGLSEPLIKMVSETLIPQIQLLRNFKPLQSILRFDVFPPHADGSLDAPLCFFDVENMDVLTSTLQTK</sequence>
<proteinExistence type="predicted"/>
<organism evidence="2 3">
    <name type="scientific">Piloderma croceum (strain F 1598)</name>
    <dbReference type="NCBI Taxonomy" id="765440"/>
    <lineage>
        <taxon>Eukaryota</taxon>
        <taxon>Fungi</taxon>
        <taxon>Dikarya</taxon>
        <taxon>Basidiomycota</taxon>
        <taxon>Agaricomycotina</taxon>
        <taxon>Agaricomycetes</taxon>
        <taxon>Agaricomycetidae</taxon>
        <taxon>Atheliales</taxon>
        <taxon>Atheliaceae</taxon>
        <taxon>Piloderma</taxon>
    </lineage>
</organism>
<name>A0A0C3G5D6_PILCF</name>
<dbReference type="Proteomes" id="UP000054166">
    <property type="component" value="Unassembled WGS sequence"/>
</dbReference>
<dbReference type="HOGENOM" id="CLU_665829_0_0_1"/>
<dbReference type="InParanoid" id="A0A0C3G5D6"/>
<accession>A0A0C3G5D6</accession>
<feature type="region of interest" description="Disordered" evidence="1">
    <location>
        <begin position="145"/>
        <end position="200"/>
    </location>
</feature>
<keyword evidence="3" id="KW-1185">Reference proteome</keyword>
<feature type="compositionally biased region" description="Basic residues" evidence="1">
    <location>
        <begin position="187"/>
        <end position="196"/>
    </location>
</feature>
<dbReference type="AlphaFoldDB" id="A0A0C3G5D6"/>
<protein>
    <submittedName>
        <fullName evidence="2">Uncharacterized protein</fullName>
    </submittedName>
</protein>
<evidence type="ECO:0000313" key="2">
    <source>
        <dbReference type="EMBL" id="KIM85861.1"/>
    </source>
</evidence>
<dbReference type="EMBL" id="KN832984">
    <property type="protein sequence ID" value="KIM85861.1"/>
    <property type="molecule type" value="Genomic_DNA"/>
</dbReference>